<keyword evidence="2" id="KW-0328">Glycosyltransferase</keyword>
<dbReference type="SUPFAM" id="SSF53756">
    <property type="entry name" value="UDP-Glycosyltransferase/glycogen phosphorylase"/>
    <property type="match status" value="1"/>
</dbReference>
<organism evidence="3 4">
    <name type="scientific">Dillenia turbinata</name>
    <dbReference type="NCBI Taxonomy" id="194707"/>
    <lineage>
        <taxon>Eukaryota</taxon>
        <taxon>Viridiplantae</taxon>
        <taxon>Streptophyta</taxon>
        <taxon>Embryophyta</taxon>
        <taxon>Tracheophyta</taxon>
        <taxon>Spermatophyta</taxon>
        <taxon>Magnoliopsida</taxon>
        <taxon>eudicotyledons</taxon>
        <taxon>Gunneridae</taxon>
        <taxon>Pentapetalae</taxon>
        <taxon>Dilleniales</taxon>
        <taxon>Dilleniaceae</taxon>
        <taxon>Dillenia</taxon>
    </lineage>
</organism>
<protein>
    <submittedName>
        <fullName evidence="3">Uncharacterized protein</fullName>
    </submittedName>
</protein>
<comment type="similarity">
    <text evidence="1">Belongs to the UDP-glycosyltransferase family.</text>
</comment>
<evidence type="ECO:0000313" key="4">
    <source>
        <dbReference type="Proteomes" id="UP001370490"/>
    </source>
</evidence>
<dbReference type="GO" id="GO:0035251">
    <property type="term" value="F:UDP-glucosyltransferase activity"/>
    <property type="evidence" value="ECO:0007669"/>
    <property type="project" value="TreeGrafter"/>
</dbReference>
<evidence type="ECO:0000256" key="2">
    <source>
        <dbReference type="ARBA" id="ARBA00022676"/>
    </source>
</evidence>
<evidence type="ECO:0000313" key="3">
    <source>
        <dbReference type="EMBL" id="KAK6946084.1"/>
    </source>
</evidence>
<comment type="caution">
    <text evidence="3">The sequence shown here is derived from an EMBL/GenBank/DDBJ whole genome shotgun (WGS) entry which is preliminary data.</text>
</comment>
<proteinExistence type="inferred from homology"/>
<dbReference type="PANTHER" id="PTHR48047">
    <property type="entry name" value="GLYCOSYLTRANSFERASE"/>
    <property type="match status" value="1"/>
</dbReference>
<reference evidence="3 4" key="1">
    <citation type="submission" date="2023-12" db="EMBL/GenBank/DDBJ databases">
        <title>A high-quality genome assembly for Dillenia turbinata (Dilleniales).</title>
        <authorList>
            <person name="Chanderbali A."/>
        </authorList>
    </citation>
    <scope>NUCLEOTIDE SEQUENCE [LARGE SCALE GENOMIC DNA]</scope>
    <source>
        <strain evidence="3">LSX21</strain>
        <tissue evidence="3">Leaf</tissue>
    </source>
</reference>
<dbReference type="Proteomes" id="UP001370490">
    <property type="component" value="Unassembled WGS sequence"/>
</dbReference>
<accession>A0AAN8WAD7</accession>
<keyword evidence="2" id="KW-0808">Transferase</keyword>
<sequence length="178" mass="20533">MVKFPAVDWTSQICENAEKVTSEEMPSLAFEGSLFLRECLRLYKPQVQVSSDSEQFEIPGLPDTVEVTRKQIPYAISGGEESEFKKWMESCVEDELKSYGVLVNSFYELEPTYADYFRNVLKRRAWHIGPVSLCNREEKAQRGKETAVAAHECLTWLDSKDPNSVVYALIEELRYYQP</sequence>
<evidence type="ECO:0000256" key="1">
    <source>
        <dbReference type="ARBA" id="ARBA00009995"/>
    </source>
</evidence>
<gene>
    <name evidence="3" type="ORF">RJ641_013628</name>
</gene>
<name>A0AAN8WAD7_9MAGN</name>
<dbReference type="PANTHER" id="PTHR48047:SF45">
    <property type="entry name" value="SCOPOLETIN GLUCOSYLTRANSFERASE-LIKE"/>
    <property type="match status" value="1"/>
</dbReference>
<dbReference type="EMBL" id="JBAMMX010000002">
    <property type="protein sequence ID" value="KAK6946084.1"/>
    <property type="molecule type" value="Genomic_DNA"/>
</dbReference>
<dbReference type="Gene3D" id="3.40.50.2000">
    <property type="entry name" value="Glycogen Phosphorylase B"/>
    <property type="match status" value="1"/>
</dbReference>
<keyword evidence="4" id="KW-1185">Reference proteome</keyword>
<dbReference type="AlphaFoldDB" id="A0AAN8WAD7"/>